<evidence type="ECO:0000256" key="5">
    <source>
        <dbReference type="ARBA" id="ARBA00022826"/>
    </source>
</evidence>
<gene>
    <name evidence="14" type="ORF">JCM15548_63</name>
</gene>
<keyword evidence="8 12" id="KW-1133">Transmembrane helix</keyword>
<proteinExistence type="predicted"/>
<feature type="transmembrane region" description="Helical" evidence="12">
    <location>
        <begin position="86"/>
        <end position="109"/>
    </location>
</feature>
<evidence type="ECO:0000256" key="6">
    <source>
        <dbReference type="ARBA" id="ARBA00022882"/>
    </source>
</evidence>
<dbReference type="STRING" id="1236989.JCM15548_63"/>
<dbReference type="Gene3D" id="1.20.120.350">
    <property type="entry name" value="Voltage-gated potassium channels. Chain C"/>
    <property type="match status" value="1"/>
</dbReference>
<dbReference type="EMBL" id="BAZW01000001">
    <property type="protein sequence ID" value="GAO28008.1"/>
    <property type="molecule type" value="Genomic_DNA"/>
</dbReference>
<keyword evidence="9" id="KW-0406">Ion transport</keyword>
<feature type="transmembrane region" description="Helical" evidence="12">
    <location>
        <begin position="213"/>
        <end position="235"/>
    </location>
</feature>
<evidence type="ECO:0000259" key="13">
    <source>
        <dbReference type="Pfam" id="PF00520"/>
    </source>
</evidence>
<organism evidence="14 15">
    <name type="scientific">Geofilum rubicundum JCM 15548</name>
    <dbReference type="NCBI Taxonomy" id="1236989"/>
    <lineage>
        <taxon>Bacteria</taxon>
        <taxon>Pseudomonadati</taxon>
        <taxon>Bacteroidota</taxon>
        <taxon>Bacteroidia</taxon>
        <taxon>Marinilabiliales</taxon>
        <taxon>Marinilabiliaceae</taxon>
        <taxon>Geofilum</taxon>
    </lineage>
</organism>
<evidence type="ECO:0000256" key="2">
    <source>
        <dbReference type="ARBA" id="ARBA00022448"/>
    </source>
</evidence>
<feature type="transmembrane region" description="Helical" evidence="12">
    <location>
        <begin position="31"/>
        <end position="49"/>
    </location>
</feature>
<keyword evidence="2" id="KW-0813">Transport</keyword>
<evidence type="ECO:0000256" key="10">
    <source>
        <dbReference type="ARBA" id="ARBA00023136"/>
    </source>
</evidence>
<dbReference type="AlphaFoldDB" id="A0A0E9LRU6"/>
<dbReference type="InterPro" id="IPR005821">
    <property type="entry name" value="Ion_trans_dom"/>
</dbReference>
<evidence type="ECO:0000256" key="11">
    <source>
        <dbReference type="ARBA" id="ARBA00023303"/>
    </source>
</evidence>
<keyword evidence="7" id="KW-0630">Potassium</keyword>
<dbReference type="Proteomes" id="UP000032900">
    <property type="component" value="Unassembled WGS sequence"/>
</dbReference>
<evidence type="ECO:0000256" key="4">
    <source>
        <dbReference type="ARBA" id="ARBA00022692"/>
    </source>
</evidence>
<keyword evidence="3" id="KW-0633">Potassium transport</keyword>
<keyword evidence="10 12" id="KW-0472">Membrane</keyword>
<feature type="domain" description="Ion transport" evidence="13">
    <location>
        <begin position="28"/>
        <end position="239"/>
    </location>
</feature>
<feature type="transmembrane region" description="Helical" evidence="12">
    <location>
        <begin position="154"/>
        <end position="175"/>
    </location>
</feature>
<keyword evidence="11" id="KW-0407">Ion channel</keyword>
<evidence type="ECO:0000256" key="7">
    <source>
        <dbReference type="ARBA" id="ARBA00022958"/>
    </source>
</evidence>
<dbReference type="PRINTS" id="PR00169">
    <property type="entry name" value="KCHANNEL"/>
</dbReference>
<dbReference type="InterPro" id="IPR028325">
    <property type="entry name" value="VG_K_chnl"/>
</dbReference>
<evidence type="ECO:0000256" key="9">
    <source>
        <dbReference type="ARBA" id="ARBA00023065"/>
    </source>
</evidence>
<dbReference type="RefSeq" id="WP_062121929.1">
    <property type="nucleotide sequence ID" value="NZ_BAZW01000001.1"/>
</dbReference>
<evidence type="ECO:0000256" key="3">
    <source>
        <dbReference type="ARBA" id="ARBA00022538"/>
    </source>
</evidence>
<keyword evidence="5" id="KW-0631">Potassium channel</keyword>
<dbReference type="PANTHER" id="PTHR11537">
    <property type="entry name" value="VOLTAGE-GATED POTASSIUM CHANNEL"/>
    <property type="match status" value="1"/>
</dbReference>
<dbReference type="GO" id="GO:0005249">
    <property type="term" value="F:voltage-gated potassium channel activity"/>
    <property type="evidence" value="ECO:0007669"/>
    <property type="project" value="InterPro"/>
</dbReference>
<evidence type="ECO:0000256" key="1">
    <source>
        <dbReference type="ARBA" id="ARBA00004141"/>
    </source>
</evidence>
<dbReference type="PANTHER" id="PTHR11537:SF254">
    <property type="entry name" value="POTASSIUM VOLTAGE-GATED CHANNEL PROTEIN SHAB"/>
    <property type="match status" value="1"/>
</dbReference>
<comment type="caution">
    <text evidence="14">The sequence shown here is derived from an EMBL/GenBank/DDBJ whole genome shotgun (WGS) entry which is preliminary data.</text>
</comment>
<evidence type="ECO:0000313" key="14">
    <source>
        <dbReference type="EMBL" id="GAO28008.1"/>
    </source>
</evidence>
<evidence type="ECO:0000256" key="12">
    <source>
        <dbReference type="SAM" id="Phobius"/>
    </source>
</evidence>
<keyword evidence="4 12" id="KW-0812">Transmembrane</keyword>
<evidence type="ECO:0000313" key="15">
    <source>
        <dbReference type="Proteomes" id="UP000032900"/>
    </source>
</evidence>
<dbReference type="GO" id="GO:0008076">
    <property type="term" value="C:voltage-gated potassium channel complex"/>
    <property type="evidence" value="ECO:0007669"/>
    <property type="project" value="InterPro"/>
</dbReference>
<name>A0A0E9LRU6_9BACT</name>
<feature type="transmembrane region" description="Helical" evidence="12">
    <location>
        <begin position="182"/>
        <end position="201"/>
    </location>
</feature>
<dbReference type="Gene3D" id="1.10.287.70">
    <property type="match status" value="1"/>
</dbReference>
<keyword evidence="6" id="KW-0851">Voltage-gated channel</keyword>
<dbReference type="GO" id="GO:0001508">
    <property type="term" value="P:action potential"/>
    <property type="evidence" value="ECO:0007669"/>
    <property type="project" value="TreeGrafter"/>
</dbReference>
<comment type="subcellular location">
    <subcellularLocation>
        <location evidence="1">Membrane</location>
        <topology evidence="1">Multi-pass membrane protein</topology>
    </subcellularLocation>
</comment>
<keyword evidence="15" id="KW-1185">Reference proteome</keyword>
<feature type="transmembrane region" description="Helical" evidence="12">
    <location>
        <begin position="61"/>
        <end position="80"/>
    </location>
</feature>
<evidence type="ECO:0000256" key="8">
    <source>
        <dbReference type="ARBA" id="ARBA00022989"/>
    </source>
</evidence>
<dbReference type="OrthoDB" id="9799090at2"/>
<reference evidence="14 15" key="1">
    <citation type="journal article" date="2015" name="Microbes Environ.">
        <title>Distribution and evolution of nitrogen fixation genes in the phylum bacteroidetes.</title>
        <authorList>
            <person name="Inoue J."/>
            <person name="Oshima K."/>
            <person name="Suda W."/>
            <person name="Sakamoto M."/>
            <person name="Iino T."/>
            <person name="Noda S."/>
            <person name="Hongoh Y."/>
            <person name="Hattori M."/>
            <person name="Ohkuma M."/>
        </authorList>
    </citation>
    <scope>NUCLEOTIDE SEQUENCE [LARGE SCALE GENOMIC DNA]</scope>
    <source>
        <strain evidence="14">JCM 15548</strain>
    </source>
</reference>
<dbReference type="SUPFAM" id="SSF81324">
    <property type="entry name" value="Voltage-gated potassium channels"/>
    <property type="match status" value="1"/>
</dbReference>
<sequence length="276" mass="31011">MTTDQQPLTLREKIYQIIFEADTPAGKRFDIALLVVIVISIALVMLESIPSVKQIYGKELLSAEWLITILFTVEYLLRIFSSPKPAKYIFSFLGIIDLLAIIPTFLSLLAPDAQALVVIRAIRLLRIYRILKLYHFIRASNLLVLALQRSARKILIFMMFIAILVVMLGSIMYVVEGAQNGFYSIPLSIYWAIITLTTVGYGDIVPLTDLGKFIASFIMLLGYSILAIPTGIVTVEMSRTFNESTDKHKTCNNCGEPHHTPEANYCRICGEKLSKV</sequence>
<dbReference type="InterPro" id="IPR027359">
    <property type="entry name" value="Volt_channel_dom_sf"/>
</dbReference>
<protein>
    <submittedName>
        <fullName evidence="14">Potassium voltage-gated channel subfamily KQT</fullName>
    </submittedName>
</protein>
<dbReference type="Pfam" id="PF00520">
    <property type="entry name" value="Ion_trans"/>
    <property type="match status" value="1"/>
</dbReference>
<accession>A0A0E9LRU6</accession>